<reference evidence="1 2" key="1">
    <citation type="submission" date="2024-04" db="EMBL/GenBank/DDBJ databases">
        <title>genome sequences of Mucor flavus KT1a and Helicostylum pulchrum KT1b strains isolated from the surface of a dry-aged beef.</title>
        <authorList>
            <person name="Toyotome T."/>
            <person name="Hosono M."/>
            <person name="Torimaru M."/>
            <person name="Fukuda K."/>
            <person name="Mikami N."/>
        </authorList>
    </citation>
    <scope>NUCLEOTIDE SEQUENCE [LARGE SCALE GENOMIC DNA]</scope>
    <source>
        <strain evidence="1 2">KT1a</strain>
    </source>
</reference>
<dbReference type="EMBL" id="BAABUK010000056">
    <property type="protein sequence ID" value="GAA5817895.1"/>
    <property type="molecule type" value="Genomic_DNA"/>
</dbReference>
<name>A0ABP9ZFK1_9FUNG</name>
<protein>
    <submittedName>
        <fullName evidence="1">Uncharacterized protein</fullName>
    </submittedName>
</protein>
<keyword evidence="2" id="KW-1185">Reference proteome</keyword>
<proteinExistence type="predicted"/>
<comment type="caution">
    <text evidence="1">The sequence shown here is derived from an EMBL/GenBank/DDBJ whole genome shotgun (WGS) entry which is preliminary data.</text>
</comment>
<organism evidence="1 2">
    <name type="scientific">Mucor flavus</name>
    <dbReference type="NCBI Taxonomy" id="439312"/>
    <lineage>
        <taxon>Eukaryota</taxon>
        <taxon>Fungi</taxon>
        <taxon>Fungi incertae sedis</taxon>
        <taxon>Mucoromycota</taxon>
        <taxon>Mucoromycotina</taxon>
        <taxon>Mucoromycetes</taxon>
        <taxon>Mucorales</taxon>
        <taxon>Mucorineae</taxon>
        <taxon>Mucoraceae</taxon>
        <taxon>Mucor</taxon>
    </lineage>
</organism>
<sequence>MENFGDLTEQEYFLKNIKRYNEINENTKNINNETLENNLINDINNCDNIDNEPINTISDISIDSSKITGSVATNLNNNNEDVSFNDLLNPNTNNSKNMTKTLLELMKYINNNNPKMAIKKLYPFEMDNIGLRNDIIILRLSREKELIKMIIFHDYKFHSNKIISLTKTFLDEYEVASLELAPYAGDRSKLLSEAKIIYNSIIRIGIGESDAYALNVVNMQIMGNVKQL</sequence>
<gene>
    <name evidence="1" type="ORF">MFLAVUS_011474</name>
</gene>
<accession>A0ABP9ZFK1</accession>
<evidence type="ECO:0000313" key="1">
    <source>
        <dbReference type="EMBL" id="GAA5817895.1"/>
    </source>
</evidence>
<dbReference type="Proteomes" id="UP001473302">
    <property type="component" value="Unassembled WGS sequence"/>
</dbReference>
<evidence type="ECO:0000313" key="2">
    <source>
        <dbReference type="Proteomes" id="UP001473302"/>
    </source>
</evidence>